<sequence>MPLYHSGPKQLAPGDVIAPGNWGSIIAATGPSHHSWHREMTLEAVRSAHFPSKPSRLVATFSCANLATAEFYRQVAVSRGWKVTADHLYEIEKVDPLAIEHRADFNLVEPIPGRGETMEQIAFLYWTAGRWYTIADAPDIRCEEVVTPSALRVVRAL</sequence>
<dbReference type="Proteomes" id="UP000007886">
    <property type="component" value="Chromosome"/>
</dbReference>
<dbReference type="AlphaFoldDB" id="A0AAI8QB64"/>
<proteinExistence type="predicted"/>
<accession>A0AAI8QB64</accession>
<reference evidence="1 2" key="1">
    <citation type="journal article" date="2012" name="Microbes Environ.">
        <title>Complete genome sequence of Bradyrhizobium sp. S23321: insights into symbiosis evolution in soil oligotrophs.</title>
        <authorList>
            <person name="Okubo T."/>
            <person name="Tsukui T."/>
            <person name="Maita H."/>
            <person name="Okamoto S."/>
            <person name="Oshima K."/>
            <person name="Fujisawa T."/>
            <person name="Saito A."/>
            <person name="Futamata H."/>
            <person name="Hattori R."/>
            <person name="Shimomura Y."/>
            <person name="Haruta S."/>
            <person name="Morimoto S."/>
            <person name="Wang Y."/>
            <person name="Sakai Y."/>
            <person name="Hattori M."/>
            <person name="Aizawa S."/>
            <person name="Nagashima K.V.P."/>
            <person name="Masuda S."/>
            <person name="Hattori T."/>
            <person name="Yamashita A."/>
            <person name="Bao Z."/>
            <person name="Hayatsu M."/>
            <person name="Kajiya-Kanegae H."/>
            <person name="Yoshinaga I."/>
            <person name="Sakamoto K."/>
            <person name="Toyota K."/>
            <person name="Nakao M."/>
            <person name="Kohara M."/>
            <person name="Anda M."/>
            <person name="Niwa R."/>
            <person name="Jung-Hwan P."/>
            <person name="Sameshima-Saito R."/>
            <person name="Tokuda S."/>
            <person name="Yamamoto S."/>
            <person name="Yamamoto S."/>
            <person name="Yokoyama T."/>
            <person name="Akutsu T."/>
            <person name="Nakamura Y."/>
            <person name="Nakahira-Yanaka Y."/>
            <person name="Takada Hoshino Y."/>
            <person name="Hirakawa H."/>
            <person name="Mitsui H."/>
            <person name="Terasawa K."/>
            <person name="Itakura M."/>
            <person name="Sato S."/>
            <person name="Ikeda-Ohtsubo W."/>
            <person name="Sakakura N."/>
            <person name="Kaminuma E."/>
            <person name="Minamisawa K."/>
        </authorList>
    </citation>
    <scope>NUCLEOTIDE SEQUENCE [LARGE SCALE GENOMIC DNA]</scope>
    <source>
        <strain evidence="1 2">S23321</strain>
    </source>
</reference>
<dbReference type="EMBL" id="AP012279">
    <property type="protein sequence ID" value="BAL75982.1"/>
    <property type="molecule type" value="Genomic_DNA"/>
</dbReference>
<dbReference type="KEGG" id="brs:S23_27700"/>
<evidence type="ECO:0000313" key="1">
    <source>
        <dbReference type="EMBL" id="BAL75982.1"/>
    </source>
</evidence>
<organism evidence="1 2">
    <name type="scientific">Bradyrhizobium cosmicum</name>
    <dbReference type="NCBI Taxonomy" id="1404864"/>
    <lineage>
        <taxon>Bacteria</taxon>
        <taxon>Pseudomonadati</taxon>
        <taxon>Pseudomonadota</taxon>
        <taxon>Alphaproteobacteria</taxon>
        <taxon>Hyphomicrobiales</taxon>
        <taxon>Nitrobacteraceae</taxon>
        <taxon>Bradyrhizobium</taxon>
    </lineage>
</organism>
<protein>
    <submittedName>
        <fullName evidence="1">Uncharacterized protein</fullName>
    </submittedName>
</protein>
<dbReference type="SUPFAM" id="SSF56399">
    <property type="entry name" value="ADP-ribosylation"/>
    <property type="match status" value="1"/>
</dbReference>
<evidence type="ECO:0000313" key="2">
    <source>
        <dbReference type="Proteomes" id="UP000007886"/>
    </source>
</evidence>
<dbReference type="RefSeq" id="WP_015685302.1">
    <property type="nucleotide sequence ID" value="NC_017082.1"/>
</dbReference>
<keyword evidence="2" id="KW-1185">Reference proteome</keyword>
<gene>
    <name evidence="1" type="ORF">S23_27700</name>
</gene>
<name>A0AAI8QB64_9BRAD</name>